<name>A0ABY5TQD5_9GAMM</name>
<evidence type="ECO:0008006" key="3">
    <source>
        <dbReference type="Google" id="ProtNLM"/>
    </source>
</evidence>
<protein>
    <recommendedName>
        <fullName evidence="3">VOC family protein</fullName>
    </recommendedName>
</protein>
<dbReference type="EMBL" id="CP103416">
    <property type="protein sequence ID" value="UVW36037.1"/>
    <property type="molecule type" value="Genomic_DNA"/>
</dbReference>
<reference evidence="1" key="1">
    <citation type="submission" date="2022-08" db="EMBL/GenBank/DDBJ databases">
        <title>Catabolic pathway analysis in culturable SAR92 clade bacteria reveals their overlooked roles in DMSP degradation in coastal seas.</title>
        <authorList>
            <person name="He X."/>
            <person name="Zhang X."/>
            <person name="Zhang Y."/>
        </authorList>
    </citation>
    <scope>NUCLEOTIDE SEQUENCE</scope>
    <source>
        <strain evidence="1">H455</strain>
    </source>
</reference>
<evidence type="ECO:0000313" key="1">
    <source>
        <dbReference type="EMBL" id="UVW36037.1"/>
    </source>
</evidence>
<dbReference type="Proteomes" id="UP001059934">
    <property type="component" value="Chromosome"/>
</dbReference>
<sequence length="68" mass="7484">MSQHETIHYLEVPSRDLPARKAFFSTVFGLTFTDYGPEYTAFSYAAEQAATAANEFAGSTNRAVTESI</sequence>
<organism evidence="1 2">
    <name type="scientific">SAR92 clade bacterium H455</name>
    <dbReference type="NCBI Taxonomy" id="2974818"/>
    <lineage>
        <taxon>Bacteria</taxon>
        <taxon>Pseudomonadati</taxon>
        <taxon>Pseudomonadota</taxon>
        <taxon>Gammaproteobacteria</taxon>
        <taxon>Cellvibrionales</taxon>
        <taxon>Porticoccaceae</taxon>
        <taxon>SAR92 clade</taxon>
    </lineage>
</organism>
<accession>A0ABY5TQD5</accession>
<keyword evidence="2" id="KW-1185">Reference proteome</keyword>
<gene>
    <name evidence="1" type="ORF">NYF23_05360</name>
</gene>
<proteinExistence type="predicted"/>
<dbReference type="SUPFAM" id="SSF54593">
    <property type="entry name" value="Glyoxalase/Bleomycin resistance protein/Dihydroxybiphenyl dioxygenase"/>
    <property type="match status" value="1"/>
</dbReference>
<evidence type="ECO:0000313" key="2">
    <source>
        <dbReference type="Proteomes" id="UP001059934"/>
    </source>
</evidence>
<dbReference type="InterPro" id="IPR029068">
    <property type="entry name" value="Glyas_Bleomycin-R_OHBP_Dase"/>
</dbReference>